<dbReference type="AlphaFoldDB" id="T1FUA3"/>
<protein>
    <submittedName>
        <fullName evidence="3 4">Uncharacterized protein</fullName>
    </submittedName>
</protein>
<evidence type="ECO:0000256" key="1">
    <source>
        <dbReference type="SAM" id="MobiDB-lite"/>
    </source>
</evidence>
<dbReference type="EMBL" id="KB097070">
    <property type="protein sequence ID" value="ESN99771.1"/>
    <property type="molecule type" value="Genomic_DNA"/>
</dbReference>
<reference evidence="3 5" key="2">
    <citation type="journal article" date="2013" name="Nature">
        <title>Insights into bilaterian evolution from three spiralian genomes.</title>
        <authorList>
            <person name="Simakov O."/>
            <person name="Marletaz F."/>
            <person name="Cho S.J."/>
            <person name="Edsinger-Gonzales E."/>
            <person name="Havlak P."/>
            <person name="Hellsten U."/>
            <person name="Kuo D.H."/>
            <person name="Larsson T."/>
            <person name="Lv J."/>
            <person name="Arendt D."/>
            <person name="Savage R."/>
            <person name="Osoegawa K."/>
            <person name="de Jong P."/>
            <person name="Grimwood J."/>
            <person name="Chapman J.A."/>
            <person name="Shapiro H."/>
            <person name="Aerts A."/>
            <person name="Otillar R.P."/>
            <person name="Terry A.Y."/>
            <person name="Boore J.L."/>
            <person name="Grigoriev I.V."/>
            <person name="Lindberg D.R."/>
            <person name="Seaver E.C."/>
            <person name="Weisblat D.A."/>
            <person name="Putnam N.H."/>
            <person name="Rokhsar D.S."/>
        </authorList>
    </citation>
    <scope>NUCLEOTIDE SEQUENCE</scope>
</reference>
<evidence type="ECO:0000313" key="4">
    <source>
        <dbReference type="EnsemblMetazoa" id="HelroP192783"/>
    </source>
</evidence>
<feature type="region of interest" description="Disordered" evidence="1">
    <location>
        <begin position="15"/>
        <end position="85"/>
    </location>
</feature>
<keyword evidence="2" id="KW-1133">Transmembrane helix</keyword>
<evidence type="ECO:0000313" key="3">
    <source>
        <dbReference type="EMBL" id="ESN99771.1"/>
    </source>
</evidence>
<dbReference type="EMBL" id="AMQM01005710">
    <property type="status" value="NOT_ANNOTATED_CDS"/>
    <property type="molecule type" value="Genomic_DNA"/>
</dbReference>
<reference evidence="5" key="1">
    <citation type="submission" date="2012-12" db="EMBL/GenBank/DDBJ databases">
        <authorList>
            <person name="Hellsten U."/>
            <person name="Grimwood J."/>
            <person name="Chapman J.A."/>
            <person name="Shapiro H."/>
            <person name="Aerts A."/>
            <person name="Otillar R.P."/>
            <person name="Terry A.Y."/>
            <person name="Boore J.L."/>
            <person name="Simakov O."/>
            <person name="Marletaz F."/>
            <person name="Cho S.-J."/>
            <person name="Edsinger-Gonzales E."/>
            <person name="Havlak P."/>
            <person name="Kuo D.-H."/>
            <person name="Larsson T."/>
            <person name="Lv J."/>
            <person name="Arendt D."/>
            <person name="Savage R."/>
            <person name="Osoegawa K."/>
            <person name="de Jong P."/>
            <person name="Lindberg D.R."/>
            <person name="Seaver E.C."/>
            <person name="Weisblat D.A."/>
            <person name="Putnam N.H."/>
            <person name="Grigoriev I.V."/>
            <person name="Rokhsar D.S."/>
        </authorList>
    </citation>
    <scope>NUCLEOTIDE SEQUENCE</scope>
</reference>
<proteinExistence type="predicted"/>
<dbReference type="EnsemblMetazoa" id="HelroT192783">
    <property type="protein sequence ID" value="HelroP192783"/>
    <property type="gene ID" value="HelroG192783"/>
</dbReference>
<accession>T1FUA3</accession>
<feature type="transmembrane region" description="Helical" evidence="2">
    <location>
        <begin position="174"/>
        <end position="193"/>
    </location>
</feature>
<dbReference type="RefSeq" id="XP_009022129.1">
    <property type="nucleotide sequence ID" value="XM_009023881.1"/>
</dbReference>
<gene>
    <name evidence="4" type="primary">20212399</name>
    <name evidence="3" type="ORF">HELRODRAFT_192783</name>
</gene>
<name>T1FUA3_HELRO</name>
<keyword evidence="2" id="KW-0812">Transmembrane</keyword>
<dbReference type="Proteomes" id="UP000015101">
    <property type="component" value="Unassembled WGS sequence"/>
</dbReference>
<dbReference type="CTD" id="20212399"/>
<feature type="compositionally biased region" description="Low complexity" evidence="1">
    <location>
        <begin position="68"/>
        <end position="80"/>
    </location>
</feature>
<dbReference type="KEGG" id="hro:HELRODRAFT_192783"/>
<dbReference type="InParanoid" id="T1FUA3"/>
<feature type="compositionally biased region" description="Low complexity" evidence="1">
    <location>
        <begin position="20"/>
        <end position="42"/>
    </location>
</feature>
<reference evidence="4" key="3">
    <citation type="submission" date="2015-06" db="UniProtKB">
        <authorList>
            <consortium name="EnsemblMetazoa"/>
        </authorList>
    </citation>
    <scope>IDENTIFICATION</scope>
</reference>
<keyword evidence="5" id="KW-1185">Reference proteome</keyword>
<evidence type="ECO:0000313" key="5">
    <source>
        <dbReference type="Proteomes" id="UP000015101"/>
    </source>
</evidence>
<evidence type="ECO:0000256" key="2">
    <source>
        <dbReference type="SAM" id="Phobius"/>
    </source>
</evidence>
<keyword evidence="2" id="KW-0472">Membrane</keyword>
<sequence length="194" mass="21404">MTARDIAVRFEKKESGEENVSFVSSTTNAAAASTPPSVARPSFLPVAEPFVTESSVDESPVAAPPSSPVVRRPSPTSDSSDGADFDNEPYIEWLQHRQYYDCGVVTSTTAVRRTPPSPTPPSSPARRLEDHKRALFSSQMTQRSRSRQAHFGFDTSFHNLEAFLREIVSANKNFIIFLIVLFLGVAIFLYFSGN</sequence>
<dbReference type="HOGENOM" id="CLU_1403879_0_0_1"/>
<organism evidence="4 5">
    <name type="scientific">Helobdella robusta</name>
    <name type="common">Californian leech</name>
    <dbReference type="NCBI Taxonomy" id="6412"/>
    <lineage>
        <taxon>Eukaryota</taxon>
        <taxon>Metazoa</taxon>
        <taxon>Spiralia</taxon>
        <taxon>Lophotrochozoa</taxon>
        <taxon>Annelida</taxon>
        <taxon>Clitellata</taxon>
        <taxon>Hirudinea</taxon>
        <taxon>Rhynchobdellida</taxon>
        <taxon>Glossiphoniidae</taxon>
        <taxon>Helobdella</taxon>
    </lineage>
</organism>
<dbReference type="GeneID" id="20212399"/>